<evidence type="ECO:0000313" key="2">
    <source>
        <dbReference type="EMBL" id="SFN59357.1"/>
    </source>
</evidence>
<reference evidence="3" key="1">
    <citation type="submission" date="2016-10" db="EMBL/GenBank/DDBJ databases">
        <authorList>
            <person name="Varghese N."/>
            <person name="Submissions S."/>
        </authorList>
    </citation>
    <scope>NUCLEOTIDE SEQUENCE [LARGE SCALE GENOMIC DNA]</scope>
    <source>
        <strain evidence="3">CGMCC 1.11101</strain>
    </source>
</reference>
<dbReference type="Pfam" id="PF00753">
    <property type="entry name" value="Lactamase_B"/>
    <property type="match status" value="1"/>
</dbReference>
<dbReference type="PANTHER" id="PTHR42951">
    <property type="entry name" value="METALLO-BETA-LACTAMASE DOMAIN-CONTAINING"/>
    <property type="match status" value="1"/>
</dbReference>
<dbReference type="STRING" id="995034.SAMN05216219_1294"/>
<name>A0A1I5AA67_9MICO</name>
<accession>A0A1I5AA67</accession>
<evidence type="ECO:0000313" key="3">
    <source>
        <dbReference type="Proteomes" id="UP000198867"/>
    </source>
</evidence>
<gene>
    <name evidence="2" type="ORF">SAMN05216219_1294</name>
</gene>
<dbReference type="InterPro" id="IPR050855">
    <property type="entry name" value="NDM-1-like"/>
</dbReference>
<dbReference type="SUPFAM" id="SSF56281">
    <property type="entry name" value="Metallo-hydrolase/oxidoreductase"/>
    <property type="match status" value="1"/>
</dbReference>
<dbReference type="Proteomes" id="UP000198867">
    <property type="component" value="Unassembled WGS sequence"/>
</dbReference>
<evidence type="ECO:0000259" key="1">
    <source>
        <dbReference type="SMART" id="SM00849"/>
    </source>
</evidence>
<organism evidence="2 3">
    <name type="scientific">Mycetocola miduiensis</name>
    <dbReference type="NCBI Taxonomy" id="995034"/>
    <lineage>
        <taxon>Bacteria</taxon>
        <taxon>Bacillati</taxon>
        <taxon>Actinomycetota</taxon>
        <taxon>Actinomycetes</taxon>
        <taxon>Micrococcales</taxon>
        <taxon>Microbacteriaceae</taxon>
        <taxon>Mycetocola</taxon>
    </lineage>
</organism>
<dbReference type="Gene3D" id="3.60.15.10">
    <property type="entry name" value="Ribonuclease Z/Hydroxyacylglutathione hydrolase-like"/>
    <property type="match status" value="1"/>
</dbReference>
<dbReference type="EMBL" id="FOVM01000003">
    <property type="protein sequence ID" value="SFN59357.1"/>
    <property type="molecule type" value="Genomic_DNA"/>
</dbReference>
<dbReference type="InterPro" id="IPR001279">
    <property type="entry name" value="Metallo-B-lactamas"/>
</dbReference>
<feature type="domain" description="Metallo-beta-lactamase" evidence="1">
    <location>
        <begin position="20"/>
        <end position="209"/>
    </location>
</feature>
<dbReference type="OrthoDB" id="2273115at2"/>
<dbReference type="RefSeq" id="WP_090709872.1">
    <property type="nucleotide sequence ID" value="NZ_FOVM01000003.1"/>
</dbReference>
<dbReference type="CDD" id="cd16282">
    <property type="entry name" value="metallo-hydrolase-like_MBL-fold"/>
    <property type="match status" value="1"/>
</dbReference>
<dbReference type="PANTHER" id="PTHR42951:SF4">
    <property type="entry name" value="ACYL-COENZYME A THIOESTERASE MBLAC2"/>
    <property type="match status" value="1"/>
</dbReference>
<dbReference type="AlphaFoldDB" id="A0A1I5AA67"/>
<keyword evidence="3" id="KW-1185">Reference proteome</keyword>
<dbReference type="InterPro" id="IPR036866">
    <property type="entry name" value="RibonucZ/Hydroxyglut_hydro"/>
</dbReference>
<dbReference type="SMART" id="SM00849">
    <property type="entry name" value="Lactamase_B"/>
    <property type="match status" value="1"/>
</dbReference>
<proteinExistence type="predicted"/>
<protein>
    <submittedName>
        <fullName evidence="2">Glyoxylase, beta-lactamase superfamily II</fullName>
    </submittedName>
</protein>
<sequence length="279" mass="30780">MSEWIEVSDRVYHRRYDPLDISVSVVEGVDGLLLVDTRCNPREADEIRSDVAELNSLPIRWVANTHAHYDHSFGNQRFPDAEIIGHHLVPKHFAEYEQPRLDAWTENPSAYPQYDWHGVELTAPTVLVSSIHELDLGNRVVRFHPLSPGHTDTDLVVEVPDAATWLVGDIIEQSGPPMYGSGSFPLDWPGVLDRLAEFIAPGDVLIPGHGSPVDRAFLVDQAAVLHVVADSIRSSFEQSESVESASERVASVSRLPLEIVESGVLRGYTLLASAGPARS</sequence>